<evidence type="ECO:0000259" key="1">
    <source>
        <dbReference type="Pfam" id="PF20056"/>
    </source>
</evidence>
<dbReference type="InterPro" id="IPR045601">
    <property type="entry name" value="DUF6455"/>
</dbReference>
<comment type="caution">
    <text evidence="2">The sequence shown here is derived from an EMBL/GenBank/DDBJ whole genome shotgun (WGS) entry which is preliminary data.</text>
</comment>
<accession>A0A1X4NDH5</accession>
<dbReference type="AlphaFoldDB" id="A0A1X4NDH5"/>
<gene>
    <name evidence="2" type="ORF">MGEO_18565</name>
</gene>
<keyword evidence="3" id="KW-1185">Reference proteome</keyword>
<dbReference type="EMBL" id="JFKC01000028">
    <property type="protein sequence ID" value="OSQ44945.1"/>
    <property type="molecule type" value="Genomic_DNA"/>
</dbReference>
<dbReference type="OrthoDB" id="7859249at2"/>
<organism evidence="2 3">
    <name type="scientific">Marivita geojedonensis</name>
    <dbReference type="NCBI Taxonomy" id="1123756"/>
    <lineage>
        <taxon>Bacteria</taxon>
        <taxon>Pseudomonadati</taxon>
        <taxon>Pseudomonadota</taxon>
        <taxon>Alphaproteobacteria</taxon>
        <taxon>Rhodobacterales</taxon>
        <taxon>Roseobacteraceae</taxon>
        <taxon>Marivita</taxon>
    </lineage>
</organism>
<dbReference type="STRING" id="1123756.MGEO_18565"/>
<sequence length="88" mass="9595">MAQNEMGSPELHFWLTRSVARVMGVNLSEAMASDRITAQDYASLVTACRECALVENCKCWLGEQLALTSTAPPGCANTKTLESLARHH</sequence>
<dbReference type="Pfam" id="PF20056">
    <property type="entry name" value="DUF6455"/>
    <property type="match status" value="1"/>
</dbReference>
<dbReference type="RefSeq" id="WP_085641212.1">
    <property type="nucleotide sequence ID" value="NZ_JFKC01000028.1"/>
</dbReference>
<evidence type="ECO:0000313" key="3">
    <source>
        <dbReference type="Proteomes" id="UP000193926"/>
    </source>
</evidence>
<proteinExistence type="predicted"/>
<evidence type="ECO:0000313" key="2">
    <source>
        <dbReference type="EMBL" id="OSQ44945.1"/>
    </source>
</evidence>
<name>A0A1X4NDH5_9RHOB</name>
<protein>
    <recommendedName>
        <fullName evidence="1">DUF6455 domain-containing protein</fullName>
    </recommendedName>
</protein>
<reference evidence="2 3" key="1">
    <citation type="submission" date="2014-03" db="EMBL/GenBank/DDBJ databases">
        <title>The draft genome sequence of Marivita geojedonensis KCTC 23882.</title>
        <authorList>
            <person name="Lai Q."/>
            <person name="Shao Z."/>
        </authorList>
    </citation>
    <scope>NUCLEOTIDE SEQUENCE [LARGE SCALE GENOMIC DNA]</scope>
    <source>
        <strain evidence="2 3">DPG-138</strain>
    </source>
</reference>
<dbReference type="Proteomes" id="UP000193926">
    <property type="component" value="Unassembled WGS sequence"/>
</dbReference>
<feature type="domain" description="DUF6455" evidence="1">
    <location>
        <begin position="7"/>
        <end position="86"/>
    </location>
</feature>